<dbReference type="SMART" id="SM01152">
    <property type="entry name" value="DUF167"/>
    <property type="match status" value="1"/>
</dbReference>
<dbReference type="RefSeq" id="WP_377388211.1">
    <property type="nucleotide sequence ID" value="NZ_JBHSAN010000010.1"/>
</dbReference>
<dbReference type="Pfam" id="PF02594">
    <property type="entry name" value="DUF167"/>
    <property type="match status" value="1"/>
</dbReference>
<proteinExistence type="inferred from homology"/>
<sequence length="95" mass="10075">MSELRVALRVKPGARRDHVGGRWDGPLGDSLVVAVQAPAVDGKANDAVCRVLAKALAVRSRDLVVVKGQRSRDKLVEIVGASPDVAGRLEALKKI</sequence>
<gene>
    <name evidence="3" type="ORF">ACFS2C_19110</name>
</gene>
<comment type="caution">
    <text evidence="3">The sequence shown here is derived from an EMBL/GenBank/DDBJ whole genome shotgun (WGS) entry which is preliminary data.</text>
</comment>
<protein>
    <recommendedName>
        <fullName evidence="2">UPF0235 protein ACFS2C_19110</fullName>
    </recommendedName>
</protein>
<dbReference type="HAMAP" id="MF_00634">
    <property type="entry name" value="UPF0235"/>
    <property type="match status" value="1"/>
</dbReference>
<dbReference type="Gene3D" id="3.30.1200.10">
    <property type="entry name" value="YggU-like"/>
    <property type="match status" value="1"/>
</dbReference>
<comment type="similarity">
    <text evidence="1 2">Belongs to the UPF0235 family.</text>
</comment>
<dbReference type="NCBIfam" id="TIGR00251">
    <property type="entry name" value="DUF167 family protein"/>
    <property type="match status" value="1"/>
</dbReference>
<accession>A0ABW5WEF9</accession>
<reference evidence="4" key="1">
    <citation type="journal article" date="2019" name="Int. J. Syst. Evol. Microbiol.">
        <title>The Global Catalogue of Microorganisms (GCM) 10K type strain sequencing project: providing services to taxonomists for standard genome sequencing and annotation.</title>
        <authorList>
            <consortium name="The Broad Institute Genomics Platform"/>
            <consortium name="The Broad Institute Genome Sequencing Center for Infectious Disease"/>
            <person name="Wu L."/>
            <person name="Ma J."/>
        </authorList>
    </citation>
    <scope>NUCLEOTIDE SEQUENCE [LARGE SCALE GENOMIC DNA]</scope>
    <source>
        <strain evidence="4">IBRC-M 10906</strain>
    </source>
</reference>
<dbReference type="EMBL" id="JBHUOF010000030">
    <property type="protein sequence ID" value="MFD2801502.1"/>
    <property type="molecule type" value="Genomic_DNA"/>
</dbReference>
<dbReference type="PANTHER" id="PTHR13420:SF7">
    <property type="entry name" value="UPF0235 PROTEIN C15ORF40"/>
    <property type="match status" value="1"/>
</dbReference>
<name>A0ABW5WEF9_9PSEU</name>
<dbReference type="Proteomes" id="UP001597478">
    <property type="component" value="Unassembled WGS sequence"/>
</dbReference>
<dbReference type="PANTHER" id="PTHR13420">
    <property type="entry name" value="UPF0235 PROTEIN C15ORF40"/>
    <property type="match status" value="1"/>
</dbReference>
<evidence type="ECO:0000313" key="3">
    <source>
        <dbReference type="EMBL" id="MFD2801502.1"/>
    </source>
</evidence>
<keyword evidence="4" id="KW-1185">Reference proteome</keyword>
<evidence type="ECO:0000256" key="2">
    <source>
        <dbReference type="HAMAP-Rule" id="MF_00634"/>
    </source>
</evidence>
<dbReference type="InterPro" id="IPR003746">
    <property type="entry name" value="DUF167"/>
</dbReference>
<dbReference type="InterPro" id="IPR036591">
    <property type="entry name" value="YggU-like_sf"/>
</dbReference>
<organism evidence="3 4">
    <name type="scientific">Prauserella oleivorans</name>
    <dbReference type="NCBI Taxonomy" id="1478153"/>
    <lineage>
        <taxon>Bacteria</taxon>
        <taxon>Bacillati</taxon>
        <taxon>Actinomycetota</taxon>
        <taxon>Actinomycetes</taxon>
        <taxon>Pseudonocardiales</taxon>
        <taxon>Pseudonocardiaceae</taxon>
        <taxon>Prauserella</taxon>
    </lineage>
</organism>
<evidence type="ECO:0000256" key="1">
    <source>
        <dbReference type="ARBA" id="ARBA00010364"/>
    </source>
</evidence>
<evidence type="ECO:0000313" key="4">
    <source>
        <dbReference type="Proteomes" id="UP001597478"/>
    </source>
</evidence>
<dbReference type="SUPFAM" id="SSF69786">
    <property type="entry name" value="YggU-like"/>
    <property type="match status" value="1"/>
</dbReference>